<dbReference type="RefSeq" id="XP_022477104.1">
    <property type="nucleotide sequence ID" value="XM_022616507.1"/>
</dbReference>
<dbReference type="GeneID" id="34558017"/>
<evidence type="ECO:0000313" key="2">
    <source>
        <dbReference type="Proteomes" id="UP000176998"/>
    </source>
</evidence>
<sequence>MSAGCCTSEAATNHYSKKGGPRILLEQYLGSPLNVTEKLHQSAANDGQSSQTTKMKETTQFLDDWQASWDAVSKAKSTKK</sequence>
<protein>
    <submittedName>
        <fullName evidence="1">Uncharacterized protein</fullName>
    </submittedName>
</protein>
<dbReference type="OrthoDB" id="10465793at2759"/>
<evidence type="ECO:0000313" key="1">
    <source>
        <dbReference type="EMBL" id="OHE99959.1"/>
    </source>
</evidence>
<dbReference type="EMBL" id="MJBS01000032">
    <property type="protein sequence ID" value="OHE99959.1"/>
    <property type="molecule type" value="Genomic_DNA"/>
</dbReference>
<reference evidence="1 2" key="1">
    <citation type="submission" date="2016-09" db="EMBL/GenBank/DDBJ databases">
        <authorList>
            <person name="Capua I."/>
            <person name="De Benedictis P."/>
            <person name="Joannis T."/>
            <person name="Lombin L.H."/>
            <person name="Cattoli G."/>
        </authorList>
    </citation>
    <scope>NUCLEOTIDE SEQUENCE [LARGE SCALE GENOMIC DNA]</scope>
    <source>
        <strain evidence="1 2">IMI 309357</strain>
    </source>
</reference>
<gene>
    <name evidence="1" type="ORF">CORC01_04860</name>
</gene>
<dbReference type="AlphaFoldDB" id="A0A1G4BEQ4"/>
<dbReference type="Proteomes" id="UP000176998">
    <property type="component" value="Unassembled WGS sequence"/>
</dbReference>
<organism evidence="1 2">
    <name type="scientific">Colletotrichum orchidophilum</name>
    <dbReference type="NCBI Taxonomy" id="1209926"/>
    <lineage>
        <taxon>Eukaryota</taxon>
        <taxon>Fungi</taxon>
        <taxon>Dikarya</taxon>
        <taxon>Ascomycota</taxon>
        <taxon>Pezizomycotina</taxon>
        <taxon>Sordariomycetes</taxon>
        <taxon>Hypocreomycetidae</taxon>
        <taxon>Glomerellales</taxon>
        <taxon>Glomerellaceae</taxon>
        <taxon>Colletotrichum</taxon>
    </lineage>
</organism>
<keyword evidence="2" id="KW-1185">Reference proteome</keyword>
<name>A0A1G4BEQ4_9PEZI</name>
<accession>A0A1G4BEQ4</accession>
<proteinExistence type="predicted"/>
<comment type="caution">
    <text evidence="1">The sequence shown here is derived from an EMBL/GenBank/DDBJ whole genome shotgun (WGS) entry which is preliminary data.</text>
</comment>